<dbReference type="GO" id="GO:0006352">
    <property type="term" value="P:DNA-templated transcription initiation"/>
    <property type="evidence" value="ECO:0007669"/>
    <property type="project" value="InterPro"/>
</dbReference>
<keyword evidence="3" id="KW-0731">Sigma factor</keyword>
<reference evidence="8 9" key="1">
    <citation type="submission" date="2019-04" db="EMBL/GenBank/DDBJ databases">
        <title>Cohnella sp. nov., isolated from soil.</title>
        <authorList>
            <person name="Kim W."/>
        </authorList>
    </citation>
    <scope>NUCLEOTIDE SEQUENCE [LARGE SCALE GENOMIC DNA]</scope>
    <source>
        <strain evidence="8 9">CAU 1483</strain>
    </source>
</reference>
<evidence type="ECO:0000256" key="1">
    <source>
        <dbReference type="ARBA" id="ARBA00010641"/>
    </source>
</evidence>
<dbReference type="InterPro" id="IPR039425">
    <property type="entry name" value="RNA_pol_sigma-70-like"/>
</dbReference>
<organism evidence="8 9">
    <name type="scientific">Cohnella pontilimi</name>
    <dbReference type="NCBI Taxonomy" id="2564100"/>
    <lineage>
        <taxon>Bacteria</taxon>
        <taxon>Bacillati</taxon>
        <taxon>Bacillota</taxon>
        <taxon>Bacilli</taxon>
        <taxon>Bacillales</taxon>
        <taxon>Paenibacillaceae</taxon>
        <taxon>Cohnella</taxon>
    </lineage>
</organism>
<feature type="domain" description="RNA polymerase sigma-70 region 2" evidence="6">
    <location>
        <begin position="24"/>
        <end position="92"/>
    </location>
</feature>
<dbReference type="GO" id="GO:0003677">
    <property type="term" value="F:DNA binding"/>
    <property type="evidence" value="ECO:0007669"/>
    <property type="project" value="UniProtKB-KW"/>
</dbReference>
<keyword evidence="4" id="KW-0238">DNA-binding</keyword>
<dbReference type="InterPro" id="IPR014284">
    <property type="entry name" value="RNA_pol_sigma-70_dom"/>
</dbReference>
<sequence length="189" mass="21831">MDTEEQVLVDALRNHRTMALERLMDQFGNSVYGLVSRILAGTGRVEDTEECVSDVFVTAWRRIDQFDSTRGTLKTWLLVLAKYIALDVRRKLLRQPGTVEIDASESSGENIEEAVLSKEASMEMRNMVNALTEPDRTIFYKRYFYYESVEQIAKALGITNKAVENRLYRIRKEFKEKLQERGTGIKHAK</sequence>
<keyword evidence="2" id="KW-0805">Transcription regulation</keyword>
<evidence type="ECO:0000313" key="8">
    <source>
        <dbReference type="EMBL" id="TJY41992.1"/>
    </source>
</evidence>
<dbReference type="AlphaFoldDB" id="A0A4U0FF65"/>
<evidence type="ECO:0000256" key="4">
    <source>
        <dbReference type="ARBA" id="ARBA00023125"/>
    </source>
</evidence>
<dbReference type="PANTHER" id="PTHR43133:SF8">
    <property type="entry name" value="RNA POLYMERASE SIGMA FACTOR HI_1459-RELATED"/>
    <property type="match status" value="1"/>
</dbReference>
<dbReference type="RefSeq" id="WP_136778126.1">
    <property type="nucleotide sequence ID" value="NZ_SUPK01000005.1"/>
</dbReference>
<dbReference type="NCBIfam" id="TIGR02937">
    <property type="entry name" value="sigma70-ECF"/>
    <property type="match status" value="1"/>
</dbReference>
<dbReference type="Gene3D" id="1.10.10.10">
    <property type="entry name" value="Winged helix-like DNA-binding domain superfamily/Winged helix DNA-binding domain"/>
    <property type="match status" value="1"/>
</dbReference>
<proteinExistence type="inferred from homology"/>
<protein>
    <submittedName>
        <fullName evidence="8">Sigma-70 family RNA polymerase sigma factor</fullName>
    </submittedName>
</protein>
<dbReference type="InterPro" id="IPR036388">
    <property type="entry name" value="WH-like_DNA-bd_sf"/>
</dbReference>
<gene>
    <name evidence="8" type="ORF">E5161_12430</name>
</gene>
<evidence type="ECO:0000256" key="2">
    <source>
        <dbReference type="ARBA" id="ARBA00023015"/>
    </source>
</evidence>
<name>A0A4U0FF65_9BACL</name>
<feature type="domain" description="RNA polymerase sigma factor 70 region 4 type 2" evidence="7">
    <location>
        <begin position="122"/>
        <end position="173"/>
    </location>
</feature>
<dbReference type="SUPFAM" id="SSF88659">
    <property type="entry name" value="Sigma3 and sigma4 domains of RNA polymerase sigma factors"/>
    <property type="match status" value="1"/>
</dbReference>
<evidence type="ECO:0000256" key="3">
    <source>
        <dbReference type="ARBA" id="ARBA00023082"/>
    </source>
</evidence>
<evidence type="ECO:0000259" key="7">
    <source>
        <dbReference type="Pfam" id="PF08281"/>
    </source>
</evidence>
<dbReference type="Pfam" id="PF08281">
    <property type="entry name" value="Sigma70_r4_2"/>
    <property type="match status" value="1"/>
</dbReference>
<dbReference type="SUPFAM" id="SSF88946">
    <property type="entry name" value="Sigma2 domain of RNA polymerase sigma factors"/>
    <property type="match status" value="1"/>
</dbReference>
<evidence type="ECO:0000256" key="5">
    <source>
        <dbReference type="ARBA" id="ARBA00023163"/>
    </source>
</evidence>
<dbReference type="InterPro" id="IPR013249">
    <property type="entry name" value="RNA_pol_sigma70_r4_t2"/>
</dbReference>
<evidence type="ECO:0000259" key="6">
    <source>
        <dbReference type="Pfam" id="PF04542"/>
    </source>
</evidence>
<dbReference type="EMBL" id="SUPK01000005">
    <property type="protein sequence ID" value="TJY41992.1"/>
    <property type="molecule type" value="Genomic_DNA"/>
</dbReference>
<dbReference type="Pfam" id="PF04542">
    <property type="entry name" value="Sigma70_r2"/>
    <property type="match status" value="1"/>
</dbReference>
<accession>A0A4U0FF65</accession>
<dbReference type="OrthoDB" id="2678696at2"/>
<keyword evidence="9" id="KW-1185">Reference proteome</keyword>
<dbReference type="InterPro" id="IPR013325">
    <property type="entry name" value="RNA_pol_sigma_r2"/>
</dbReference>
<keyword evidence="5" id="KW-0804">Transcription</keyword>
<dbReference type="InterPro" id="IPR007627">
    <property type="entry name" value="RNA_pol_sigma70_r2"/>
</dbReference>
<dbReference type="Proteomes" id="UP000309673">
    <property type="component" value="Unassembled WGS sequence"/>
</dbReference>
<comment type="similarity">
    <text evidence="1">Belongs to the sigma-70 factor family. ECF subfamily.</text>
</comment>
<dbReference type="Gene3D" id="1.10.1740.10">
    <property type="match status" value="1"/>
</dbReference>
<dbReference type="GO" id="GO:0016987">
    <property type="term" value="F:sigma factor activity"/>
    <property type="evidence" value="ECO:0007669"/>
    <property type="project" value="UniProtKB-KW"/>
</dbReference>
<evidence type="ECO:0000313" key="9">
    <source>
        <dbReference type="Proteomes" id="UP000309673"/>
    </source>
</evidence>
<comment type="caution">
    <text evidence="8">The sequence shown here is derived from an EMBL/GenBank/DDBJ whole genome shotgun (WGS) entry which is preliminary data.</text>
</comment>
<dbReference type="InterPro" id="IPR013324">
    <property type="entry name" value="RNA_pol_sigma_r3/r4-like"/>
</dbReference>
<dbReference type="PANTHER" id="PTHR43133">
    <property type="entry name" value="RNA POLYMERASE ECF-TYPE SIGMA FACTO"/>
    <property type="match status" value="1"/>
</dbReference>